<evidence type="ECO:0000313" key="3">
    <source>
        <dbReference type="Proteomes" id="UP000008281"/>
    </source>
</evidence>
<name>E3LHI9_CAERE</name>
<accession>E3LHI9</accession>
<proteinExistence type="predicted"/>
<dbReference type="KEGG" id="crq:GCK72_020050"/>
<dbReference type="EMBL" id="DS268409">
    <property type="protein sequence ID" value="EFO95465.1"/>
    <property type="molecule type" value="Genomic_DNA"/>
</dbReference>
<evidence type="ECO:0000256" key="1">
    <source>
        <dbReference type="SAM" id="SignalP"/>
    </source>
</evidence>
<dbReference type="RefSeq" id="XP_003116569.2">
    <property type="nucleotide sequence ID" value="XM_003116521.2"/>
</dbReference>
<keyword evidence="3" id="KW-1185">Reference proteome</keyword>
<dbReference type="AlphaFoldDB" id="E3LHI9"/>
<dbReference type="Proteomes" id="UP000008281">
    <property type="component" value="Unassembled WGS sequence"/>
</dbReference>
<dbReference type="HOGENOM" id="CLU_1086798_0_0_1"/>
<dbReference type="InParanoid" id="E3LHI9"/>
<organism evidence="3">
    <name type="scientific">Caenorhabditis remanei</name>
    <name type="common">Caenorhabditis vulgaris</name>
    <dbReference type="NCBI Taxonomy" id="31234"/>
    <lineage>
        <taxon>Eukaryota</taxon>
        <taxon>Metazoa</taxon>
        <taxon>Ecdysozoa</taxon>
        <taxon>Nematoda</taxon>
        <taxon>Chromadorea</taxon>
        <taxon>Rhabditida</taxon>
        <taxon>Rhabditina</taxon>
        <taxon>Rhabditomorpha</taxon>
        <taxon>Rhabditoidea</taxon>
        <taxon>Rhabditidae</taxon>
        <taxon>Peloderinae</taxon>
        <taxon>Caenorhabditis</taxon>
    </lineage>
</organism>
<dbReference type="GeneID" id="9820629"/>
<evidence type="ECO:0000313" key="2">
    <source>
        <dbReference type="EMBL" id="EFO95465.1"/>
    </source>
</evidence>
<gene>
    <name evidence="2" type="ORF">CRE_08792</name>
</gene>
<feature type="signal peptide" evidence="1">
    <location>
        <begin position="1"/>
        <end position="19"/>
    </location>
</feature>
<sequence length="256" mass="28975">MKLILLGLALLQIAPELNAQRGGVTTEFYEDLNYRRGKKAGELEIANMNFIHYDEDLEDVLIEEVEKYEGCPDVMSVRKRGLEFYLNSGHNIEMQKELVTKPGPTRVASFSSECEGKKVFNFVLDYSSSPAIHGTPASQCPKGSTPGERDGPMSNLCFIPFKSVDETGPNIHHSQESKYARKSMINRMDIVKSVVDPYDGLPPCPPSPKVDLSLSELLDWVKNKYQRKTAIGPEEYYREPYRGCRPNEPRNPWIVN</sequence>
<dbReference type="eggNOG" id="ENOG502TJZ7">
    <property type="taxonomic scope" value="Eukaryota"/>
</dbReference>
<keyword evidence="1" id="KW-0732">Signal</keyword>
<dbReference type="CTD" id="9820629"/>
<reference evidence="2" key="1">
    <citation type="submission" date="2007-07" db="EMBL/GenBank/DDBJ databases">
        <title>PCAP assembly of the Caenorhabditis remanei genome.</title>
        <authorList>
            <consortium name="The Caenorhabditis remanei Sequencing Consortium"/>
            <person name="Wilson R.K."/>
        </authorList>
    </citation>
    <scope>NUCLEOTIDE SEQUENCE [LARGE SCALE GENOMIC DNA]</scope>
    <source>
        <strain evidence="2">PB4641</strain>
    </source>
</reference>
<feature type="chain" id="PRO_5003173759" evidence="1">
    <location>
        <begin position="20"/>
        <end position="256"/>
    </location>
</feature>
<protein>
    <submittedName>
        <fullName evidence="2">Uncharacterized protein</fullName>
    </submittedName>
</protein>